<dbReference type="InterPro" id="IPR006050">
    <property type="entry name" value="DNA_photolyase_N"/>
</dbReference>
<comment type="similarity">
    <text evidence="3">Belongs to the DNA photolyase class-1 family.</text>
</comment>
<keyword evidence="10" id="KW-1185">Reference proteome</keyword>
<reference evidence="9 10" key="1">
    <citation type="submission" date="2022-03" db="EMBL/GenBank/DDBJ databases">
        <title>Complete genome sequence of Lysobacter capsici VKM B-2533 and Lysobacter gummosus 10.1.1, promising sources of lytic agents.</title>
        <authorList>
            <person name="Tarlachkov S.V."/>
            <person name="Kudryakova I.V."/>
            <person name="Afoshin A.S."/>
            <person name="Leontyevskaya E.A."/>
            <person name="Leontyevskaya N.V."/>
        </authorList>
    </citation>
    <scope>NUCLEOTIDE SEQUENCE [LARGE SCALE GENOMIC DNA]</scope>
    <source>
        <strain evidence="9 10">10.1.1</strain>
    </source>
</reference>
<dbReference type="SUPFAM" id="SSF48173">
    <property type="entry name" value="Cryptochrome/photolyase FAD-binding domain"/>
    <property type="match status" value="1"/>
</dbReference>
<dbReference type="Gene3D" id="1.10.579.10">
    <property type="entry name" value="DNA Cyclobutane Dipyrimidine Photolyase, subunit A, domain 3"/>
    <property type="match status" value="1"/>
</dbReference>
<comment type="similarity">
    <text evidence="7">Belongs to the DNA photolyase family.</text>
</comment>
<dbReference type="EMBL" id="CP093547">
    <property type="protein sequence ID" value="UNP31950.1"/>
    <property type="molecule type" value="Genomic_DNA"/>
</dbReference>
<dbReference type="Pfam" id="PF00875">
    <property type="entry name" value="DNA_photolyase"/>
    <property type="match status" value="1"/>
</dbReference>
<proteinExistence type="inferred from homology"/>
<dbReference type="InterPro" id="IPR036155">
    <property type="entry name" value="Crypto/Photolyase_N_sf"/>
</dbReference>
<organism evidence="9 10">
    <name type="scientific">Lysobacter gummosus</name>
    <dbReference type="NCBI Taxonomy" id="262324"/>
    <lineage>
        <taxon>Bacteria</taxon>
        <taxon>Pseudomonadati</taxon>
        <taxon>Pseudomonadota</taxon>
        <taxon>Gammaproteobacteria</taxon>
        <taxon>Lysobacterales</taxon>
        <taxon>Lysobacteraceae</taxon>
        <taxon>Lysobacter</taxon>
    </lineage>
</organism>
<dbReference type="PROSITE" id="PS00394">
    <property type="entry name" value="DNA_PHOTOLYASES_1_1"/>
    <property type="match status" value="1"/>
</dbReference>
<evidence type="ECO:0000313" key="10">
    <source>
        <dbReference type="Proteomes" id="UP000829194"/>
    </source>
</evidence>
<dbReference type="InterPro" id="IPR002081">
    <property type="entry name" value="Cryptochrome/DNA_photolyase_1"/>
</dbReference>
<evidence type="ECO:0000256" key="2">
    <source>
        <dbReference type="ARBA" id="ARBA00001974"/>
    </source>
</evidence>
<evidence type="ECO:0000259" key="8">
    <source>
        <dbReference type="PROSITE" id="PS51645"/>
    </source>
</evidence>
<comment type="cofactor">
    <cofactor evidence="1">
        <name>(6R)-5,10-methylene-5,6,7,8-tetrahydrofolate</name>
        <dbReference type="ChEBI" id="CHEBI:15636"/>
    </cofactor>
</comment>
<evidence type="ECO:0000256" key="1">
    <source>
        <dbReference type="ARBA" id="ARBA00001932"/>
    </source>
</evidence>
<name>A0ABY3XJX5_9GAMM</name>
<sequence length="476" mass="54252">MPVAPPLALVWFRDDLRLADNPALRAALDAGYVPVPIYIHAPDEHGTWRPGAASDAWRHRSLAALDTDLRKRGSHLRRFFGPSLTTLQSLMLATDAQAVFWNRRYEPYIEKRDTKIKQALRRMGLEVESYNGALMFEPWTLRTKQGGPFKVFTPFWRSALANWKDEPLWEPPASLPDTREGPEGVPLAALKLSPQRGWAETFWEHWTPGEAGAHAALETFVDGALRGYASQRDRPDRVGTSRLSPHLHFGEIAPWRAAAVLQRERNAGNARDVESAIRELGWREFAHHLLHHFPDTPEQNFNPRFTDFAWARLSQPKLEAWQQGLTGVPIVDAGMRELWATGWMHNRVRMIVASYLTKHLRYHWRHGARWFWDTLVDADLASNTLGWQWVAGTGADAAPYFRVFNPVTQAEKFDPDGDYIARWVPELAALPAPLRHAPWRDPQALRRAAPDYPPQPLVDLGAGRDAALEAYRKLRD</sequence>
<dbReference type="Gene3D" id="3.40.50.620">
    <property type="entry name" value="HUPs"/>
    <property type="match status" value="1"/>
</dbReference>
<evidence type="ECO:0000313" key="9">
    <source>
        <dbReference type="EMBL" id="UNP31950.1"/>
    </source>
</evidence>
<evidence type="ECO:0000256" key="6">
    <source>
        <dbReference type="ARBA" id="ARBA00022991"/>
    </source>
</evidence>
<dbReference type="InterPro" id="IPR014729">
    <property type="entry name" value="Rossmann-like_a/b/a_fold"/>
</dbReference>
<protein>
    <submittedName>
        <fullName evidence="9">DNA photolyase family protein</fullName>
    </submittedName>
</protein>
<dbReference type="RefSeq" id="WP_057945434.1">
    <property type="nucleotide sequence ID" value="NZ_CP011131.1"/>
</dbReference>
<keyword evidence="4 7" id="KW-0285">Flavoprotein</keyword>
<dbReference type="Pfam" id="PF03441">
    <property type="entry name" value="FAD_binding_7"/>
    <property type="match status" value="1"/>
</dbReference>
<evidence type="ECO:0000256" key="3">
    <source>
        <dbReference type="ARBA" id="ARBA00005862"/>
    </source>
</evidence>
<keyword evidence="6 7" id="KW-0157">Chromophore</keyword>
<evidence type="ECO:0000256" key="5">
    <source>
        <dbReference type="ARBA" id="ARBA00022827"/>
    </source>
</evidence>
<dbReference type="Gene3D" id="1.25.40.80">
    <property type="match status" value="1"/>
</dbReference>
<dbReference type="PROSITE" id="PS51645">
    <property type="entry name" value="PHR_CRY_ALPHA_BETA"/>
    <property type="match status" value="1"/>
</dbReference>
<comment type="cofactor">
    <cofactor evidence="2">
        <name>FAD</name>
        <dbReference type="ChEBI" id="CHEBI:57692"/>
    </cofactor>
</comment>
<dbReference type="InterPro" id="IPR018394">
    <property type="entry name" value="DNA_photolyase_1_CS_C"/>
</dbReference>
<keyword evidence="5 7" id="KW-0274">FAD</keyword>
<dbReference type="SUPFAM" id="SSF52425">
    <property type="entry name" value="Cryptochrome/photolyase, N-terminal domain"/>
    <property type="match status" value="1"/>
</dbReference>
<dbReference type="InterPro" id="IPR036134">
    <property type="entry name" value="Crypto/Photolyase_FAD-like_sf"/>
</dbReference>
<evidence type="ECO:0000256" key="4">
    <source>
        <dbReference type="ARBA" id="ARBA00022630"/>
    </source>
</evidence>
<evidence type="ECO:0000256" key="7">
    <source>
        <dbReference type="RuleBase" id="RU004182"/>
    </source>
</evidence>
<dbReference type="InterPro" id="IPR005101">
    <property type="entry name" value="Cryptochr/Photolyase_FAD-bd"/>
</dbReference>
<gene>
    <name evidence="9" type="ORF">MOV92_12135</name>
</gene>
<dbReference type="PANTHER" id="PTHR11455">
    <property type="entry name" value="CRYPTOCHROME"/>
    <property type="match status" value="1"/>
</dbReference>
<dbReference type="PRINTS" id="PR00147">
    <property type="entry name" value="DNAPHOTLYASE"/>
</dbReference>
<accession>A0ABY3XJX5</accession>
<dbReference type="PANTHER" id="PTHR11455:SF9">
    <property type="entry name" value="CRYPTOCHROME CIRCADIAN CLOCK 5 ISOFORM X1"/>
    <property type="match status" value="1"/>
</dbReference>
<feature type="domain" description="Photolyase/cryptochrome alpha/beta" evidence="8">
    <location>
        <begin position="6"/>
        <end position="135"/>
    </location>
</feature>
<dbReference type="Proteomes" id="UP000829194">
    <property type="component" value="Chromosome"/>
</dbReference>